<protein>
    <submittedName>
        <fullName evidence="1">Uncharacterized protein</fullName>
    </submittedName>
</protein>
<name>A0ABY8TPB0_TETOB</name>
<gene>
    <name evidence="1" type="ORF">OEZ85_011041</name>
</gene>
<dbReference type="EMBL" id="CP126209">
    <property type="protein sequence ID" value="WIA10875.1"/>
    <property type="molecule type" value="Genomic_DNA"/>
</dbReference>
<sequence length="275" mass="29628">MHNLVFEAVTWLCIDSLASRTPEPVTWQGSQLARAFPKATTIIVRCKPSDQVLGFAPGPLVQALRLKGTLQQVLPCLERSSSCSRSLRYLGLEVDDDGGTIDLSGVLVPFADLTAARRVGALCGGSGSSRPLRRLDIECNGDATASVLDFASQHMEAGEMRHLRLAVGGAGGRVSAKQLLSWQRGATCEHHVECCIEQGGITRDMLQQLLLSNNKTSSYTLKSQIPHHAPSLSPDDLEFLVDCHVADLAGPGRALVYRVLEGGWFELCLLLKALG</sequence>
<accession>A0ABY8TPB0</accession>
<evidence type="ECO:0000313" key="1">
    <source>
        <dbReference type="EMBL" id="WIA10875.1"/>
    </source>
</evidence>
<keyword evidence="2" id="KW-1185">Reference proteome</keyword>
<organism evidence="1 2">
    <name type="scientific">Tetradesmus obliquus</name>
    <name type="common">Green alga</name>
    <name type="synonym">Acutodesmus obliquus</name>
    <dbReference type="NCBI Taxonomy" id="3088"/>
    <lineage>
        <taxon>Eukaryota</taxon>
        <taxon>Viridiplantae</taxon>
        <taxon>Chlorophyta</taxon>
        <taxon>core chlorophytes</taxon>
        <taxon>Chlorophyceae</taxon>
        <taxon>CS clade</taxon>
        <taxon>Sphaeropleales</taxon>
        <taxon>Scenedesmaceae</taxon>
        <taxon>Tetradesmus</taxon>
    </lineage>
</organism>
<evidence type="ECO:0000313" key="2">
    <source>
        <dbReference type="Proteomes" id="UP001244341"/>
    </source>
</evidence>
<dbReference type="Proteomes" id="UP001244341">
    <property type="component" value="Chromosome 2b"/>
</dbReference>
<reference evidence="1 2" key="1">
    <citation type="submission" date="2023-05" db="EMBL/GenBank/DDBJ databases">
        <title>A 100% complete, gapless, phased diploid assembly of the Scenedesmus obliquus UTEX 3031 genome.</title>
        <authorList>
            <person name="Biondi T.C."/>
            <person name="Hanschen E.R."/>
            <person name="Kwon T."/>
            <person name="Eng W."/>
            <person name="Kruse C.P.S."/>
            <person name="Koehler S.I."/>
            <person name="Kunde Y."/>
            <person name="Gleasner C.D."/>
            <person name="You Mak K.T."/>
            <person name="Polle J."/>
            <person name="Hovde B.T."/>
            <person name="Starkenburg S.R."/>
        </authorList>
    </citation>
    <scope>NUCLEOTIDE SEQUENCE [LARGE SCALE GENOMIC DNA]</scope>
    <source>
        <strain evidence="1 2">DOE0152z</strain>
    </source>
</reference>
<proteinExistence type="predicted"/>